<accession>A0ABV0MWK7</accession>
<organism evidence="2 3">
    <name type="scientific">Goodea atripinnis</name>
    <dbReference type="NCBI Taxonomy" id="208336"/>
    <lineage>
        <taxon>Eukaryota</taxon>
        <taxon>Metazoa</taxon>
        <taxon>Chordata</taxon>
        <taxon>Craniata</taxon>
        <taxon>Vertebrata</taxon>
        <taxon>Euteleostomi</taxon>
        <taxon>Actinopterygii</taxon>
        <taxon>Neopterygii</taxon>
        <taxon>Teleostei</taxon>
        <taxon>Neoteleostei</taxon>
        <taxon>Acanthomorphata</taxon>
        <taxon>Ovalentaria</taxon>
        <taxon>Atherinomorphae</taxon>
        <taxon>Cyprinodontiformes</taxon>
        <taxon>Goodeidae</taxon>
        <taxon>Goodea</taxon>
    </lineage>
</organism>
<feature type="region of interest" description="Disordered" evidence="1">
    <location>
        <begin position="1"/>
        <end position="29"/>
    </location>
</feature>
<dbReference type="Proteomes" id="UP001476798">
    <property type="component" value="Unassembled WGS sequence"/>
</dbReference>
<name>A0ABV0MWK7_9TELE</name>
<evidence type="ECO:0000256" key="1">
    <source>
        <dbReference type="SAM" id="MobiDB-lite"/>
    </source>
</evidence>
<feature type="non-terminal residue" evidence="2">
    <location>
        <position position="1"/>
    </location>
</feature>
<evidence type="ECO:0000313" key="3">
    <source>
        <dbReference type="Proteomes" id="UP001476798"/>
    </source>
</evidence>
<dbReference type="EMBL" id="JAHRIO010015103">
    <property type="protein sequence ID" value="MEQ2163518.1"/>
    <property type="molecule type" value="Genomic_DNA"/>
</dbReference>
<evidence type="ECO:0000313" key="2">
    <source>
        <dbReference type="EMBL" id="MEQ2163518.1"/>
    </source>
</evidence>
<protein>
    <submittedName>
        <fullName evidence="2">Uncharacterized protein</fullName>
    </submittedName>
</protein>
<gene>
    <name evidence="2" type="ORF">GOODEAATRI_031031</name>
</gene>
<keyword evidence="3" id="KW-1185">Reference proteome</keyword>
<sequence>LMREVNPNDHVGGVSGWNRPSPRQSKLRRRLITKKEAPITAGLSSIKERESEALNTPLQIIIISPESTPDKLPTAPWGENLTEDVSLKEEEETALIKQINNELGIQPS</sequence>
<proteinExistence type="predicted"/>
<comment type="caution">
    <text evidence="2">The sequence shown here is derived from an EMBL/GenBank/DDBJ whole genome shotgun (WGS) entry which is preliminary data.</text>
</comment>
<feature type="non-terminal residue" evidence="2">
    <location>
        <position position="108"/>
    </location>
</feature>
<reference evidence="2 3" key="1">
    <citation type="submission" date="2021-06" db="EMBL/GenBank/DDBJ databases">
        <authorList>
            <person name="Palmer J.M."/>
        </authorList>
    </citation>
    <scope>NUCLEOTIDE SEQUENCE [LARGE SCALE GENOMIC DNA]</scope>
    <source>
        <strain evidence="2 3">GA_2019</strain>
        <tissue evidence="2">Muscle</tissue>
    </source>
</reference>